<proteinExistence type="predicted"/>
<name>A0A813LYD1_POLGL</name>
<gene>
    <name evidence="1" type="ORF">PGLA2088_LOCUS50890</name>
</gene>
<evidence type="ECO:0000313" key="2">
    <source>
        <dbReference type="Proteomes" id="UP000626109"/>
    </source>
</evidence>
<dbReference type="AlphaFoldDB" id="A0A813LYD1"/>
<reference evidence="1" key="1">
    <citation type="submission" date="2021-02" db="EMBL/GenBank/DDBJ databases">
        <authorList>
            <person name="Dougan E. K."/>
            <person name="Rhodes N."/>
            <person name="Thang M."/>
            <person name="Chan C."/>
        </authorList>
    </citation>
    <scope>NUCLEOTIDE SEQUENCE</scope>
</reference>
<dbReference type="Proteomes" id="UP000626109">
    <property type="component" value="Unassembled WGS sequence"/>
</dbReference>
<sequence>MGGLRELPPRCSGVAFEPLRPKDPTWHGRRGDLNSELGPVFPLVELRYPDGSSAVQRQDDGSGFAIYPSGHKAVCVLCHHRSRRVSAIVYASSEFTVRSAVPAASRPGREAVQQKPTRTRHLGAIDDWGVGILESTPDGAGARASYEVSATHVTIQAMNGTRTRASKASLAMEAEKPMQLRLSPELVVSYDAARGTTVLYFSADGVQHTFLIGEVWRSSQGRGKLGQATATSAAGIFDAISLRGQASLEASSLVMLDATATLDKTMRCSMSSCLLPGTGGSPMGGTHTSLLSKSASESTMRFNAETTRSLCEGRIDFTFEGKLRKKLAKDVHPPLPRAHPAKAVREGYLWPSRHPGPPPGEPPQTCQPVSLEPVPCAKVAELVASLESKPVLLVVLAVATWAVKSSYSSSAHARVIAEAALAELTANGDGDRVKFCVAELSEAGAIYSETKYANPLVKQYGVKQAPWLLMFSKGDLVLSENPQSQEGGGIGFASRLRYMAIAKPRVLMLEPAPSSTAAQATAAACAAESAGRTKNTKTAINNFKLQMEAQEVLKRSGFQFDLAMSQGDAMRMAASAEPPYGILLCSSEAGAGQFSEVFSRVRERSPEALSFICHDVKSLGPLDGPMLALAAQKNLVTAVLRRPITRSSWEGAMAGNDFVRINYPECGITKDTLVELIQKKL</sequence>
<organism evidence="1 2">
    <name type="scientific">Polarella glacialis</name>
    <name type="common">Dinoflagellate</name>
    <dbReference type="NCBI Taxonomy" id="89957"/>
    <lineage>
        <taxon>Eukaryota</taxon>
        <taxon>Sar</taxon>
        <taxon>Alveolata</taxon>
        <taxon>Dinophyceae</taxon>
        <taxon>Suessiales</taxon>
        <taxon>Suessiaceae</taxon>
        <taxon>Polarella</taxon>
    </lineage>
</organism>
<evidence type="ECO:0000313" key="1">
    <source>
        <dbReference type="EMBL" id="CAE8742247.1"/>
    </source>
</evidence>
<dbReference type="EMBL" id="CAJNNW010037487">
    <property type="protein sequence ID" value="CAE8742247.1"/>
    <property type="molecule type" value="Genomic_DNA"/>
</dbReference>
<protein>
    <submittedName>
        <fullName evidence="1">Uncharacterized protein</fullName>
    </submittedName>
</protein>
<comment type="caution">
    <text evidence="1">The sequence shown here is derived from an EMBL/GenBank/DDBJ whole genome shotgun (WGS) entry which is preliminary data.</text>
</comment>
<accession>A0A813LYD1</accession>